<dbReference type="Proteomes" id="UP001185922">
    <property type="component" value="Unassembled WGS sequence"/>
</dbReference>
<dbReference type="AlphaFoldDB" id="A0AAE4R3C5"/>
<evidence type="ECO:0000313" key="4">
    <source>
        <dbReference type="EMBL" id="MDV6311332.1"/>
    </source>
</evidence>
<dbReference type="EMBL" id="JAWLKH010000003">
    <property type="protein sequence ID" value="MDV6311332.1"/>
    <property type="molecule type" value="Genomic_DNA"/>
</dbReference>
<comment type="subcellular location">
    <subcellularLocation>
        <location evidence="1">Membrane</location>
    </subcellularLocation>
</comment>
<evidence type="ECO:0008006" key="6">
    <source>
        <dbReference type="Google" id="ProtNLM"/>
    </source>
</evidence>
<proteinExistence type="predicted"/>
<evidence type="ECO:0000313" key="5">
    <source>
        <dbReference type="Proteomes" id="UP001185922"/>
    </source>
</evidence>
<evidence type="ECO:0000256" key="1">
    <source>
        <dbReference type="ARBA" id="ARBA00004370"/>
    </source>
</evidence>
<gene>
    <name evidence="4" type="ORF">R3Q15_05380</name>
</gene>
<dbReference type="GO" id="GO:0016020">
    <property type="term" value="C:membrane"/>
    <property type="evidence" value="ECO:0007669"/>
    <property type="project" value="UniProtKB-SubCell"/>
</dbReference>
<keyword evidence="3" id="KW-1133">Transmembrane helix</keyword>
<dbReference type="PANTHER" id="PTHR37042">
    <property type="entry name" value="OUTER MEMBRANE PROTEIN RV1973"/>
    <property type="match status" value="1"/>
</dbReference>
<feature type="transmembrane region" description="Helical" evidence="3">
    <location>
        <begin position="17"/>
        <end position="39"/>
    </location>
</feature>
<keyword evidence="2 3" id="KW-0472">Membrane</keyword>
<comment type="caution">
    <text evidence="4">The sequence shown here is derived from an EMBL/GenBank/DDBJ whole genome shotgun (WGS) entry which is preliminary data.</text>
</comment>
<keyword evidence="3" id="KW-0812">Transmembrane</keyword>
<dbReference type="RefSeq" id="WP_024497666.1">
    <property type="nucleotide sequence ID" value="NZ_JAWLKH010000003.1"/>
</dbReference>
<evidence type="ECO:0000256" key="3">
    <source>
        <dbReference type="SAM" id="Phobius"/>
    </source>
</evidence>
<sequence>MTELLEPRPTRRQRHRIAALTVVTVVALVVALIAGIAVLRSDPQPSEDERAAILSAAGGAVGALMTFGPDDPPDQRRRTDAQLADPLRLEYRNRGADVVLPGARAAAISMVGRVVGAGLDDSADERARVLVFIDQTLSVADGQKPIGFREPADADGETTPTARWALMRKVDGNWLLSDLQPVGDVTR</sequence>
<accession>A0AAE4R3C5</accession>
<evidence type="ECO:0000256" key="2">
    <source>
        <dbReference type="ARBA" id="ARBA00023136"/>
    </source>
</evidence>
<reference evidence="4" key="1">
    <citation type="submission" date="2023-10" db="EMBL/GenBank/DDBJ databases">
        <title>Development of a sustainable strategy for remediation of hydrocarbon-contaminated territories based on the waste exchange concept.</title>
        <authorList>
            <person name="Krivoruchko A."/>
        </authorList>
    </citation>
    <scope>NUCLEOTIDE SEQUENCE</scope>
    <source>
        <strain evidence="4">IEGM 1279</strain>
    </source>
</reference>
<organism evidence="4 5">
    <name type="scientific">Gordonia amicalis</name>
    <dbReference type="NCBI Taxonomy" id="89053"/>
    <lineage>
        <taxon>Bacteria</taxon>
        <taxon>Bacillati</taxon>
        <taxon>Actinomycetota</taxon>
        <taxon>Actinomycetes</taxon>
        <taxon>Mycobacteriales</taxon>
        <taxon>Gordoniaceae</taxon>
        <taxon>Gordonia</taxon>
    </lineage>
</organism>
<dbReference type="PANTHER" id="PTHR37042:SF4">
    <property type="entry name" value="OUTER MEMBRANE PROTEIN RV1973"/>
    <property type="match status" value="1"/>
</dbReference>
<name>A0AAE4R3C5_9ACTN</name>
<protein>
    <recommendedName>
        <fullName evidence="6">Mce-associated membrane protein</fullName>
    </recommendedName>
</protein>